<dbReference type="PANTHER" id="PTHR43479">
    <property type="entry name" value="ACREF/ENVCD OPERON REPRESSOR-RELATED"/>
    <property type="match status" value="1"/>
</dbReference>
<dbReference type="RefSeq" id="WP_379261855.1">
    <property type="nucleotide sequence ID" value="NZ_JBHUMJ010000002.1"/>
</dbReference>
<keyword evidence="5" id="KW-1185">Reference proteome</keyword>
<dbReference type="PANTHER" id="PTHR43479:SF11">
    <property type="entry name" value="ACREF_ENVCD OPERON REPRESSOR-RELATED"/>
    <property type="match status" value="1"/>
</dbReference>
<accession>A0ABW5SNH0</accession>
<dbReference type="PROSITE" id="PS50977">
    <property type="entry name" value="HTH_TETR_2"/>
    <property type="match status" value="1"/>
</dbReference>
<evidence type="ECO:0000256" key="2">
    <source>
        <dbReference type="PROSITE-ProRule" id="PRU00335"/>
    </source>
</evidence>
<dbReference type="PRINTS" id="PR00455">
    <property type="entry name" value="HTHTETR"/>
</dbReference>
<dbReference type="InterPro" id="IPR050624">
    <property type="entry name" value="HTH-type_Tx_Regulator"/>
</dbReference>
<protein>
    <submittedName>
        <fullName evidence="4">TetR/AcrR family transcriptional regulator</fullName>
    </submittedName>
</protein>
<comment type="caution">
    <text evidence="4">The sequence shown here is derived from an EMBL/GenBank/DDBJ whole genome shotgun (WGS) entry which is preliminary data.</text>
</comment>
<evidence type="ECO:0000259" key="3">
    <source>
        <dbReference type="PROSITE" id="PS50977"/>
    </source>
</evidence>
<dbReference type="SUPFAM" id="SSF46689">
    <property type="entry name" value="Homeodomain-like"/>
    <property type="match status" value="1"/>
</dbReference>
<sequence>MIDTKEKILITSLHLFAKDGYEAVSVSTIAGELGMSKGALYKHYKNKRDIFDCIVDRMYQKDIERAQKYELPDETFDKAPMTYRNASIDKIKGFIESQFHFWTEDEFASDFRRMLTLERYRSPEMADLYQKILTSGPVSYIEDLFQEMMDQSILNISNPKQLAIEFYAPFYLLISISDELTNKDEVTVLFLEHVDKFLKRNVT</sequence>
<feature type="domain" description="HTH tetR-type" evidence="3">
    <location>
        <begin position="2"/>
        <end position="62"/>
    </location>
</feature>
<reference evidence="5" key="1">
    <citation type="journal article" date="2019" name="Int. J. Syst. Evol. Microbiol.">
        <title>The Global Catalogue of Microorganisms (GCM) 10K type strain sequencing project: providing services to taxonomists for standard genome sequencing and annotation.</title>
        <authorList>
            <consortium name="The Broad Institute Genomics Platform"/>
            <consortium name="The Broad Institute Genome Sequencing Center for Infectious Disease"/>
            <person name="Wu L."/>
            <person name="Ma J."/>
        </authorList>
    </citation>
    <scope>NUCLEOTIDE SEQUENCE [LARGE SCALE GENOMIC DNA]</scope>
    <source>
        <strain evidence="5">KCTC 33849</strain>
    </source>
</reference>
<dbReference type="InterPro" id="IPR001647">
    <property type="entry name" value="HTH_TetR"/>
</dbReference>
<dbReference type="Pfam" id="PF00440">
    <property type="entry name" value="TetR_N"/>
    <property type="match status" value="1"/>
</dbReference>
<evidence type="ECO:0000313" key="4">
    <source>
        <dbReference type="EMBL" id="MFD2700823.1"/>
    </source>
</evidence>
<evidence type="ECO:0000256" key="1">
    <source>
        <dbReference type="ARBA" id="ARBA00023125"/>
    </source>
</evidence>
<dbReference type="Proteomes" id="UP001597540">
    <property type="component" value="Unassembled WGS sequence"/>
</dbReference>
<dbReference type="InterPro" id="IPR009057">
    <property type="entry name" value="Homeodomain-like_sf"/>
</dbReference>
<organism evidence="4 5">
    <name type="scientific">Paenibacillus shunpengii</name>
    <dbReference type="NCBI Taxonomy" id="2054424"/>
    <lineage>
        <taxon>Bacteria</taxon>
        <taxon>Bacillati</taxon>
        <taxon>Bacillota</taxon>
        <taxon>Bacilli</taxon>
        <taxon>Bacillales</taxon>
        <taxon>Paenibacillaceae</taxon>
        <taxon>Paenibacillus</taxon>
    </lineage>
</organism>
<name>A0ABW5SNH0_9BACL</name>
<keyword evidence="1 2" id="KW-0238">DNA-binding</keyword>
<proteinExistence type="predicted"/>
<gene>
    <name evidence="4" type="ORF">ACFSVM_10120</name>
</gene>
<evidence type="ECO:0000313" key="5">
    <source>
        <dbReference type="Proteomes" id="UP001597540"/>
    </source>
</evidence>
<feature type="DNA-binding region" description="H-T-H motif" evidence="2">
    <location>
        <begin position="25"/>
        <end position="44"/>
    </location>
</feature>
<dbReference type="Gene3D" id="1.10.357.10">
    <property type="entry name" value="Tetracycline Repressor, domain 2"/>
    <property type="match status" value="1"/>
</dbReference>
<dbReference type="EMBL" id="JBHUMJ010000002">
    <property type="protein sequence ID" value="MFD2700823.1"/>
    <property type="molecule type" value="Genomic_DNA"/>
</dbReference>